<comment type="caution">
    <text evidence="1">The sequence shown here is derived from an EMBL/GenBank/DDBJ whole genome shotgun (WGS) entry which is preliminary data.</text>
</comment>
<name>A0A8J8GI50_9EURY</name>
<sequence>MVRTISVVGICLIVLGAATIISPAFGFSSLAADRGVSVSTAGHPDALIGITAQSSTVDKHNKQTEIATVESNTNAIDITSLDSTDIDVTQSDELLDLTVSQQDDSWSVSGSCTSNKAAGKTDVTITVVDAFGDGVSVHGATRTINDITVSCGDGDFSADWYEFTDEYTGNGQVVAFSIRNTHNESVTVTGLKIDDVSNKPAQSYQVIELDSSNTTDTEVRNEGEYVVGAEEFHDPYTISTDEEVAYRLEGFDRNVKGKDVTVTILTDENS</sequence>
<evidence type="ECO:0000313" key="1">
    <source>
        <dbReference type="EMBL" id="NUB89808.1"/>
    </source>
</evidence>
<proteinExistence type="predicted"/>
<evidence type="ECO:0000313" key="2">
    <source>
        <dbReference type="Proteomes" id="UP000728647"/>
    </source>
</evidence>
<dbReference type="EMBL" id="JABURA010000001">
    <property type="protein sequence ID" value="NUB89808.1"/>
    <property type="molecule type" value="Genomic_DNA"/>
</dbReference>
<gene>
    <name evidence="1" type="ORF">HT576_01995</name>
</gene>
<reference evidence="1" key="1">
    <citation type="submission" date="2020-06" db="EMBL/GenBank/DDBJ databases">
        <title>Haloterrigena sp. nov., an extremely halophilic archaeon isolated from a saline sediment.</title>
        <authorList>
            <person name="Liu B.-B."/>
        </authorList>
    </citation>
    <scope>NUCLEOTIDE SEQUENCE</scope>
    <source>
        <strain evidence="1">SYSU A121-1</strain>
    </source>
</reference>
<dbReference type="AlphaFoldDB" id="A0A8J8GI50"/>
<dbReference type="RefSeq" id="WP_174701127.1">
    <property type="nucleotide sequence ID" value="NZ_JABURA010000001.1"/>
</dbReference>
<dbReference type="Proteomes" id="UP000728647">
    <property type="component" value="Unassembled WGS sequence"/>
</dbReference>
<accession>A0A8J8GI50</accession>
<organism evidence="1 2">
    <name type="scientific">Haloterrigena gelatinilytica</name>
    <dbReference type="NCBI Taxonomy" id="2741724"/>
    <lineage>
        <taxon>Archaea</taxon>
        <taxon>Methanobacteriati</taxon>
        <taxon>Methanobacteriota</taxon>
        <taxon>Stenosarchaea group</taxon>
        <taxon>Halobacteria</taxon>
        <taxon>Halobacteriales</taxon>
        <taxon>Natrialbaceae</taxon>
        <taxon>Haloterrigena</taxon>
    </lineage>
</organism>
<dbReference type="OrthoDB" id="194534at2157"/>
<protein>
    <submittedName>
        <fullName evidence="1">Uncharacterized protein</fullName>
    </submittedName>
</protein>